<dbReference type="HAMAP" id="MF_00320">
    <property type="entry name" value="RNApol_arch_Rpo3"/>
    <property type="match status" value="1"/>
</dbReference>
<dbReference type="GO" id="GO:0005666">
    <property type="term" value="C:RNA polymerase III complex"/>
    <property type="evidence" value="ECO:0007669"/>
    <property type="project" value="TreeGrafter"/>
</dbReference>
<dbReference type="InterPro" id="IPR050518">
    <property type="entry name" value="Rpo3/RPB3_RNA_Pol_subunit"/>
</dbReference>
<evidence type="ECO:0000313" key="8">
    <source>
        <dbReference type="EMBL" id="EAR92630.3"/>
    </source>
</evidence>
<dbReference type="PANTHER" id="PTHR11800">
    <property type="entry name" value="DNA-DIRECTED RNA POLYMERASE"/>
    <property type="match status" value="1"/>
</dbReference>
<evidence type="ECO:0000313" key="9">
    <source>
        <dbReference type="Proteomes" id="UP000009168"/>
    </source>
</evidence>
<keyword evidence="4" id="KW-0804">Transcription</keyword>
<dbReference type="InterPro" id="IPR001514">
    <property type="entry name" value="DNA-dir_RNA_pol_30-40kDasu_CS"/>
</dbReference>
<dbReference type="STRING" id="312017.Q235X0"/>
<dbReference type="GO" id="GO:0046983">
    <property type="term" value="F:protein dimerization activity"/>
    <property type="evidence" value="ECO:0007669"/>
    <property type="project" value="InterPro"/>
</dbReference>
<dbReference type="GO" id="GO:0005736">
    <property type="term" value="C:RNA polymerase I complex"/>
    <property type="evidence" value="ECO:0007669"/>
    <property type="project" value="TreeGrafter"/>
</dbReference>
<dbReference type="GO" id="GO:0003677">
    <property type="term" value="F:DNA binding"/>
    <property type="evidence" value="ECO:0007669"/>
    <property type="project" value="InterPro"/>
</dbReference>
<dbReference type="PROSITE" id="PS00446">
    <property type="entry name" value="RNA_POL_D_30KD"/>
    <property type="match status" value="1"/>
</dbReference>
<dbReference type="EMBL" id="GG662749">
    <property type="protein sequence ID" value="EAR92630.3"/>
    <property type="molecule type" value="Genomic_DNA"/>
</dbReference>
<comment type="subcellular location">
    <subcellularLocation>
        <location evidence="1">Nucleus</location>
    </subcellularLocation>
</comment>
<dbReference type="FunCoup" id="Q235X0">
    <property type="interactions" value="362"/>
</dbReference>
<name>Q235X0_TETTS</name>
<dbReference type="KEGG" id="tet:TTHERM_00094210"/>
<dbReference type="PANTHER" id="PTHR11800:SF13">
    <property type="entry name" value="DNA-DIRECTED RNA POLYMERASES I AND III SUBUNIT RPAC1"/>
    <property type="match status" value="1"/>
</dbReference>
<keyword evidence="3 8" id="KW-0240">DNA-directed RNA polymerase</keyword>
<dbReference type="Gene3D" id="2.170.120.12">
    <property type="entry name" value="DNA-directed RNA polymerase, insert domain"/>
    <property type="match status" value="1"/>
</dbReference>
<dbReference type="eggNOG" id="KOG1521">
    <property type="taxonomic scope" value="Eukaryota"/>
</dbReference>
<organism evidence="8 9">
    <name type="scientific">Tetrahymena thermophila (strain SB210)</name>
    <dbReference type="NCBI Taxonomy" id="312017"/>
    <lineage>
        <taxon>Eukaryota</taxon>
        <taxon>Sar</taxon>
        <taxon>Alveolata</taxon>
        <taxon>Ciliophora</taxon>
        <taxon>Intramacronucleata</taxon>
        <taxon>Oligohymenophorea</taxon>
        <taxon>Hymenostomatida</taxon>
        <taxon>Tetrahymenina</taxon>
        <taxon>Tetrahymenidae</taxon>
        <taxon>Tetrahymena</taxon>
    </lineage>
</organism>
<dbReference type="Pfam" id="PF01193">
    <property type="entry name" value="RNA_pol_L"/>
    <property type="match status" value="1"/>
</dbReference>
<evidence type="ECO:0000256" key="4">
    <source>
        <dbReference type="ARBA" id="ARBA00023163"/>
    </source>
</evidence>
<dbReference type="InterPro" id="IPR011262">
    <property type="entry name" value="DNA-dir_RNA_pol_insert"/>
</dbReference>
<proteinExistence type="inferred from homology"/>
<comment type="similarity">
    <text evidence="6">Belongs to the archaeal Rpo3/eukaryotic RPB3 RNA polymerase subunit family.</text>
</comment>
<keyword evidence="5" id="KW-0539">Nucleus</keyword>
<dbReference type="FunFam" id="2.170.120.12:FF:000003">
    <property type="entry name" value="Dna-directed rna polymerases i and iii subunit"/>
    <property type="match status" value="1"/>
</dbReference>
<keyword evidence="9" id="KW-1185">Reference proteome</keyword>
<dbReference type="GO" id="GO:0003899">
    <property type="term" value="F:DNA-directed RNA polymerase activity"/>
    <property type="evidence" value="ECO:0007669"/>
    <property type="project" value="InterPro"/>
</dbReference>
<dbReference type="Proteomes" id="UP000009168">
    <property type="component" value="Unassembled WGS sequence"/>
</dbReference>
<evidence type="ECO:0000256" key="6">
    <source>
        <dbReference type="ARBA" id="ARBA00025804"/>
    </source>
</evidence>
<dbReference type="CDD" id="cd07032">
    <property type="entry name" value="RNAP_I_II_AC40"/>
    <property type="match status" value="1"/>
</dbReference>
<dbReference type="GO" id="GO:0006351">
    <property type="term" value="P:DNA-templated transcription"/>
    <property type="evidence" value="ECO:0007669"/>
    <property type="project" value="InterPro"/>
</dbReference>
<dbReference type="InterPro" id="IPR022842">
    <property type="entry name" value="RNAP_Rpo3/Rpb3/RPAC1"/>
</dbReference>
<dbReference type="Pfam" id="PF01000">
    <property type="entry name" value="RNA_pol_A_bac"/>
    <property type="match status" value="1"/>
</dbReference>
<dbReference type="InParanoid" id="Q235X0"/>
<sequence length="339" mass="39461">MSNKTQKMKKNIVFTNEGIQHSQEMNYSAAFTSEEDFNTFKENIKIEVIRYDNKNKELEFDLMGVDAPIANALRRIMIAEVPTMAIHKVYIYQNTSIIPDEVLAHRLGLIPIYADPRLFEEKQEEDEYNEKNSLKFTLKIKCSKKEQYKNYSEADLENLTPETYLENAIVYSGDFKWVSQGEQNKKFEENPIRMVHDNIIVAKLRENQEIICEVICQKGIGKTHAKWSPVCTAYYRLMPEININSDITGAKAQELKERCPLKVYDVQNNKAIVSNERACTMCRECIREDEEFNSKIELAKKKEHFIFTVESVGIYEPHEIVKEAIQILKQKASSFMLNL</sequence>
<evidence type="ECO:0000259" key="7">
    <source>
        <dbReference type="SMART" id="SM00662"/>
    </source>
</evidence>
<evidence type="ECO:0000256" key="3">
    <source>
        <dbReference type="ARBA" id="ARBA00022478"/>
    </source>
</evidence>
<dbReference type="AlphaFoldDB" id="Q235X0"/>
<dbReference type="InterPro" id="IPR033901">
    <property type="entry name" value="RNAPI/III_AC40"/>
</dbReference>
<feature type="domain" description="DNA-directed RNA polymerase RpoA/D/Rpb3-type" evidence="7">
    <location>
        <begin position="57"/>
        <end position="338"/>
    </location>
</feature>
<dbReference type="InterPro" id="IPR011263">
    <property type="entry name" value="DNA-dir_RNA_pol_RpoA/D/Rpb3"/>
</dbReference>
<dbReference type="RefSeq" id="XP_001012875.3">
    <property type="nucleotide sequence ID" value="XM_001012875.3"/>
</dbReference>
<dbReference type="SMART" id="SM00662">
    <property type="entry name" value="RPOLD"/>
    <property type="match status" value="1"/>
</dbReference>
<dbReference type="Gene3D" id="3.30.1360.10">
    <property type="entry name" value="RNA polymerase, RBP11-like subunit"/>
    <property type="match status" value="1"/>
</dbReference>
<evidence type="ECO:0000256" key="5">
    <source>
        <dbReference type="ARBA" id="ARBA00023242"/>
    </source>
</evidence>
<dbReference type="NCBIfam" id="NF001988">
    <property type="entry name" value="PRK00783.1"/>
    <property type="match status" value="1"/>
</dbReference>
<gene>
    <name evidence="8" type="ORF">TTHERM_00094210</name>
</gene>
<accession>Q235X0</accession>
<reference evidence="9" key="1">
    <citation type="journal article" date="2006" name="PLoS Biol.">
        <title>Macronuclear genome sequence of the ciliate Tetrahymena thermophila, a model eukaryote.</title>
        <authorList>
            <person name="Eisen J.A."/>
            <person name="Coyne R.S."/>
            <person name="Wu M."/>
            <person name="Wu D."/>
            <person name="Thiagarajan M."/>
            <person name="Wortman J.R."/>
            <person name="Badger J.H."/>
            <person name="Ren Q."/>
            <person name="Amedeo P."/>
            <person name="Jones K.M."/>
            <person name="Tallon L.J."/>
            <person name="Delcher A.L."/>
            <person name="Salzberg S.L."/>
            <person name="Silva J.C."/>
            <person name="Haas B.J."/>
            <person name="Majoros W.H."/>
            <person name="Farzad M."/>
            <person name="Carlton J.M."/>
            <person name="Smith R.K. Jr."/>
            <person name="Garg J."/>
            <person name="Pearlman R.E."/>
            <person name="Karrer K.M."/>
            <person name="Sun L."/>
            <person name="Manning G."/>
            <person name="Elde N.C."/>
            <person name="Turkewitz A.P."/>
            <person name="Asai D.J."/>
            <person name="Wilkes D.E."/>
            <person name="Wang Y."/>
            <person name="Cai H."/>
            <person name="Collins K."/>
            <person name="Stewart B.A."/>
            <person name="Lee S.R."/>
            <person name="Wilamowska K."/>
            <person name="Weinberg Z."/>
            <person name="Ruzzo W.L."/>
            <person name="Wloga D."/>
            <person name="Gaertig J."/>
            <person name="Frankel J."/>
            <person name="Tsao C.-C."/>
            <person name="Gorovsky M.A."/>
            <person name="Keeling P.J."/>
            <person name="Waller R.F."/>
            <person name="Patron N.J."/>
            <person name="Cherry J.M."/>
            <person name="Stover N.A."/>
            <person name="Krieger C.J."/>
            <person name="del Toro C."/>
            <person name="Ryder H.F."/>
            <person name="Williamson S.C."/>
            <person name="Barbeau R.A."/>
            <person name="Hamilton E.P."/>
            <person name="Orias E."/>
        </authorList>
    </citation>
    <scope>NUCLEOTIDE SEQUENCE [LARGE SCALE GENOMIC DNA]</scope>
    <source>
        <strain evidence="9">SB210</strain>
    </source>
</reference>
<dbReference type="HOGENOM" id="CLU_038421_0_1_1"/>
<dbReference type="SUPFAM" id="SSF56553">
    <property type="entry name" value="Insert subdomain of RNA polymerase alpha subunit"/>
    <property type="match status" value="1"/>
</dbReference>
<dbReference type="OrthoDB" id="270173at2759"/>
<evidence type="ECO:0000256" key="2">
    <source>
        <dbReference type="ARBA" id="ARBA00022083"/>
    </source>
</evidence>
<evidence type="ECO:0000256" key="1">
    <source>
        <dbReference type="ARBA" id="ARBA00004123"/>
    </source>
</evidence>
<protein>
    <recommendedName>
        <fullName evidence="2">DNA-directed RNA polymerases I and III subunit RPAC1</fullName>
    </recommendedName>
</protein>
<dbReference type="InterPro" id="IPR036643">
    <property type="entry name" value="RNApol_insert_sf"/>
</dbReference>
<dbReference type="GeneID" id="7844491"/>
<dbReference type="InterPro" id="IPR036603">
    <property type="entry name" value="RBP11-like"/>
</dbReference>
<dbReference type="SUPFAM" id="SSF55257">
    <property type="entry name" value="RBP11-like subunits of RNA polymerase"/>
    <property type="match status" value="1"/>
</dbReference>